<reference evidence="1 2" key="1">
    <citation type="submission" date="2014-04" db="EMBL/GenBank/DDBJ databases">
        <authorList>
            <consortium name="DOE Joint Genome Institute"/>
            <person name="Kuo A."/>
            <person name="Kohler A."/>
            <person name="Nagy L.G."/>
            <person name="Floudas D."/>
            <person name="Copeland A."/>
            <person name="Barry K.W."/>
            <person name="Cichocki N."/>
            <person name="Veneault-Fourrey C."/>
            <person name="LaButti K."/>
            <person name="Lindquist E.A."/>
            <person name="Lipzen A."/>
            <person name="Lundell T."/>
            <person name="Morin E."/>
            <person name="Murat C."/>
            <person name="Sun H."/>
            <person name="Tunlid A."/>
            <person name="Henrissat B."/>
            <person name="Grigoriev I.V."/>
            <person name="Hibbett D.S."/>
            <person name="Martin F."/>
            <person name="Nordberg H.P."/>
            <person name="Cantor M.N."/>
            <person name="Hua S.X."/>
        </authorList>
    </citation>
    <scope>NUCLEOTIDE SEQUENCE [LARGE SCALE GENOMIC DNA]</scope>
    <source>
        <strain evidence="1 2">Foug A</strain>
    </source>
</reference>
<keyword evidence="2" id="KW-1185">Reference proteome</keyword>
<dbReference type="InParanoid" id="A0A0C3E8W2"/>
<name>A0A0C3E8W2_9AGAM</name>
<dbReference type="Proteomes" id="UP000053989">
    <property type="component" value="Unassembled WGS sequence"/>
</dbReference>
<gene>
    <name evidence="1" type="ORF">SCLCIDRAFT_1212914</name>
</gene>
<protein>
    <submittedName>
        <fullName evidence="1">Uncharacterized protein</fullName>
    </submittedName>
</protein>
<dbReference type="EMBL" id="KN822026">
    <property type="protein sequence ID" value="KIM64824.1"/>
    <property type="molecule type" value="Genomic_DNA"/>
</dbReference>
<dbReference type="AlphaFoldDB" id="A0A0C3E8W2"/>
<sequence>MWIDLINFPRVSTTPLDFFQRYGILDIHWLLGGVVCGSESAFVDARIDIVEDQSCVTLRSEIRREF</sequence>
<dbReference type="HOGENOM" id="CLU_2832669_0_0_1"/>
<evidence type="ECO:0000313" key="2">
    <source>
        <dbReference type="Proteomes" id="UP000053989"/>
    </source>
</evidence>
<reference evidence="2" key="2">
    <citation type="submission" date="2015-01" db="EMBL/GenBank/DDBJ databases">
        <title>Evolutionary Origins and Diversification of the Mycorrhizal Mutualists.</title>
        <authorList>
            <consortium name="DOE Joint Genome Institute"/>
            <consortium name="Mycorrhizal Genomics Consortium"/>
            <person name="Kohler A."/>
            <person name="Kuo A."/>
            <person name="Nagy L.G."/>
            <person name="Floudas D."/>
            <person name="Copeland A."/>
            <person name="Barry K.W."/>
            <person name="Cichocki N."/>
            <person name="Veneault-Fourrey C."/>
            <person name="LaButti K."/>
            <person name="Lindquist E.A."/>
            <person name="Lipzen A."/>
            <person name="Lundell T."/>
            <person name="Morin E."/>
            <person name="Murat C."/>
            <person name="Riley R."/>
            <person name="Ohm R."/>
            <person name="Sun H."/>
            <person name="Tunlid A."/>
            <person name="Henrissat B."/>
            <person name="Grigoriev I.V."/>
            <person name="Hibbett D.S."/>
            <person name="Martin F."/>
        </authorList>
    </citation>
    <scope>NUCLEOTIDE SEQUENCE [LARGE SCALE GENOMIC DNA]</scope>
    <source>
        <strain evidence="2">Foug A</strain>
    </source>
</reference>
<accession>A0A0C3E8W2</accession>
<evidence type="ECO:0000313" key="1">
    <source>
        <dbReference type="EMBL" id="KIM64824.1"/>
    </source>
</evidence>
<organism evidence="1 2">
    <name type="scientific">Scleroderma citrinum Foug A</name>
    <dbReference type="NCBI Taxonomy" id="1036808"/>
    <lineage>
        <taxon>Eukaryota</taxon>
        <taxon>Fungi</taxon>
        <taxon>Dikarya</taxon>
        <taxon>Basidiomycota</taxon>
        <taxon>Agaricomycotina</taxon>
        <taxon>Agaricomycetes</taxon>
        <taxon>Agaricomycetidae</taxon>
        <taxon>Boletales</taxon>
        <taxon>Sclerodermatineae</taxon>
        <taxon>Sclerodermataceae</taxon>
        <taxon>Scleroderma</taxon>
    </lineage>
</organism>
<proteinExistence type="predicted"/>